<protein>
    <submittedName>
        <fullName evidence="1">Uncharacterized protein</fullName>
    </submittedName>
</protein>
<proteinExistence type="predicted"/>
<name>A0A2I0KUU8_PUNGR</name>
<evidence type="ECO:0000313" key="1">
    <source>
        <dbReference type="EMBL" id="PKI72123.1"/>
    </source>
</evidence>
<organism evidence="1 2">
    <name type="scientific">Punica granatum</name>
    <name type="common">Pomegranate</name>
    <dbReference type="NCBI Taxonomy" id="22663"/>
    <lineage>
        <taxon>Eukaryota</taxon>
        <taxon>Viridiplantae</taxon>
        <taxon>Streptophyta</taxon>
        <taxon>Embryophyta</taxon>
        <taxon>Tracheophyta</taxon>
        <taxon>Spermatophyta</taxon>
        <taxon>Magnoliopsida</taxon>
        <taxon>eudicotyledons</taxon>
        <taxon>Gunneridae</taxon>
        <taxon>Pentapetalae</taxon>
        <taxon>rosids</taxon>
        <taxon>malvids</taxon>
        <taxon>Myrtales</taxon>
        <taxon>Lythraceae</taxon>
        <taxon>Punica</taxon>
    </lineage>
</organism>
<accession>A0A2I0KUU8</accession>
<evidence type="ECO:0000313" key="2">
    <source>
        <dbReference type="Proteomes" id="UP000233551"/>
    </source>
</evidence>
<dbReference type="AlphaFoldDB" id="A0A2I0KUU8"/>
<reference evidence="1 2" key="1">
    <citation type="submission" date="2017-11" db="EMBL/GenBank/DDBJ databases">
        <title>De-novo sequencing of pomegranate (Punica granatum L.) genome.</title>
        <authorList>
            <person name="Akparov Z."/>
            <person name="Amiraslanov A."/>
            <person name="Hajiyeva S."/>
            <person name="Abbasov M."/>
            <person name="Kaur K."/>
            <person name="Hamwieh A."/>
            <person name="Solovyev V."/>
            <person name="Salamov A."/>
            <person name="Braich B."/>
            <person name="Kosarev P."/>
            <person name="Mahmoud A."/>
            <person name="Hajiyev E."/>
            <person name="Babayeva S."/>
            <person name="Izzatullayeva V."/>
            <person name="Mammadov A."/>
            <person name="Mammadov A."/>
            <person name="Sharifova S."/>
            <person name="Ojaghi J."/>
            <person name="Eynullazada K."/>
            <person name="Bayramov B."/>
            <person name="Abdulazimova A."/>
            <person name="Shahmuradov I."/>
        </authorList>
    </citation>
    <scope>NUCLEOTIDE SEQUENCE [LARGE SCALE GENOMIC DNA]</scope>
    <source>
        <strain evidence="2">cv. AG2017</strain>
        <tissue evidence="1">Leaf</tissue>
    </source>
</reference>
<keyword evidence="2" id="KW-1185">Reference proteome</keyword>
<comment type="caution">
    <text evidence="1">The sequence shown here is derived from an EMBL/GenBank/DDBJ whole genome shotgun (WGS) entry which is preliminary data.</text>
</comment>
<dbReference type="EMBL" id="PGOL01000340">
    <property type="protein sequence ID" value="PKI72123.1"/>
    <property type="molecule type" value="Genomic_DNA"/>
</dbReference>
<dbReference type="Proteomes" id="UP000233551">
    <property type="component" value="Unassembled WGS sequence"/>
</dbReference>
<gene>
    <name evidence="1" type="ORF">CRG98_007510</name>
</gene>
<sequence length="99" mass="10860">MLSSITESLHQSEISAVAPSEIAGDMSSERGLDDCGVAVAVARLRMQGRCCGVKPRLRSEKGLEGRAGVEVTRVRSKTLSVVARKGRRWRLDLLEPRRI</sequence>